<accession>A0AAD0Q315</accession>
<gene>
    <name evidence="1" type="ORF">DTW94_08065</name>
</gene>
<name>A0AAD0Q315_9ACTN</name>
<dbReference type="AlphaFoldDB" id="A0AAD0Q315"/>
<reference evidence="1 2" key="1">
    <citation type="submission" date="2018-07" db="EMBL/GenBank/DDBJ databases">
        <title>Complete genome sequence of soil actinomycete Streptomyces cavourensis tj430.</title>
        <authorList>
            <person name="Wang P."/>
            <person name="Huang Y."/>
        </authorList>
    </citation>
    <scope>NUCLEOTIDE SEQUENCE [LARGE SCALE GENOMIC DNA]</scope>
    <source>
        <strain evidence="1 2">TJ430</strain>
    </source>
</reference>
<sequence length="73" mass="8171">MGEQTSEIAVHPETHAQLATADLLPYDKREGRLHQVTVLSMGIPENPSRYPLYDIPRCSKHAQMPVVSFLLVS</sequence>
<organism evidence="1 2">
    <name type="scientific">Streptomyces cavourensis</name>
    <dbReference type="NCBI Taxonomy" id="67258"/>
    <lineage>
        <taxon>Bacteria</taxon>
        <taxon>Bacillati</taxon>
        <taxon>Actinomycetota</taxon>
        <taxon>Actinomycetes</taxon>
        <taxon>Kitasatosporales</taxon>
        <taxon>Streptomycetaceae</taxon>
        <taxon>Streptomyces</taxon>
    </lineage>
</organism>
<dbReference type="Proteomes" id="UP000253779">
    <property type="component" value="Chromosome"/>
</dbReference>
<dbReference type="EMBL" id="CP030930">
    <property type="protein sequence ID" value="AXI71268.1"/>
    <property type="molecule type" value="Genomic_DNA"/>
</dbReference>
<evidence type="ECO:0000313" key="1">
    <source>
        <dbReference type="EMBL" id="AXI71268.1"/>
    </source>
</evidence>
<protein>
    <submittedName>
        <fullName evidence="1">Uncharacterized protein</fullName>
    </submittedName>
</protein>
<proteinExistence type="predicted"/>
<evidence type="ECO:0000313" key="2">
    <source>
        <dbReference type="Proteomes" id="UP000253779"/>
    </source>
</evidence>